<dbReference type="PANTHER" id="PTHR19848:SF8">
    <property type="entry name" value="F-BOX AND WD REPEAT DOMAIN CONTAINING 7"/>
    <property type="match status" value="1"/>
</dbReference>
<dbReference type="PROSITE" id="PS00678">
    <property type="entry name" value="WD_REPEATS_1"/>
    <property type="match status" value="1"/>
</dbReference>
<dbReference type="InterPro" id="IPR011047">
    <property type="entry name" value="Quinoprotein_ADH-like_sf"/>
</dbReference>
<dbReference type="InterPro" id="IPR001680">
    <property type="entry name" value="WD40_rpt"/>
</dbReference>
<keyword evidence="5" id="KW-1185">Reference proteome</keyword>
<evidence type="ECO:0000313" key="4">
    <source>
        <dbReference type="EMBL" id="BCO29682.1"/>
    </source>
</evidence>
<evidence type="ECO:0000313" key="5">
    <source>
        <dbReference type="Proteomes" id="UP000824366"/>
    </source>
</evidence>
<gene>
    <name evidence="4" type="ORF">MIZ03_4606</name>
</gene>
<name>A0ABM7MTG7_9BURK</name>
<dbReference type="InterPro" id="IPR015943">
    <property type="entry name" value="WD40/YVTN_repeat-like_dom_sf"/>
</dbReference>
<protein>
    <recommendedName>
        <fullName evidence="6">WD domain, G-beta repeat</fullName>
    </recommendedName>
</protein>
<organism evidence="4 5">
    <name type="scientific">Rhodoferax lithotrophicus</name>
    <dbReference type="NCBI Taxonomy" id="2798804"/>
    <lineage>
        <taxon>Bacteria</taxon>
        <taxon>Pseudomonadati</taxon>
        <taxon>Pseudomonadota</taxon>
        <taxon>Betaproteobacteria</taxon>
        <taxon>Burkholderiales</taxon>
        <taxon>Comamonadaceae</taxon>
        <taxon>Rhodoferax</taxon>
    </lineage>
</organism>
<dbReference type="EMBL" id="AP024238">
    <property type="protein sequence ID" value="BCO29682.1"/>
    <property type="molecule type" value="Genomic_DNA"/>
</dbReference>
<evidence type="ECO:0000256" key="2">
    <source>
        <dbReference type="ARBA" id="ARBA00022737"/>
    </source>
</evidence>
<proteinExistence type="predicted"/>
<feature type="repeat" description="WD" evidence="3">
    <location>
        <begin position="2"/>
        <end position="43"/>
    </location>
</feature>
<evidence type="ECO:0000256" key="1">
    <source>
        <dbReference type="ARBA" id="ARBA00022574"/>
    </source>
</evidence>
<accession>A0ABM7MTG7</accession>
<dbReference type="Gene3D" id="2.130.10.10">
    <property type="entry name" value="YVTN repeat-like/Quinoprotein amine dehydrogenase"/>
    <property type="match status" value="1"/>
</dbReference>
<keyword evidence="1 3" id="KW-0853">WD repeat</keyword>
<dbReference type="SMART" id="SM00320">
    <property type="entry name" value="WD40"/>
    <property type="match status" value="1"/>
</dbReference>
<evidence type="ECO:0000256" key="3">
    <source>
        <dbReference type="PROSITE-ProRule" id="PRU00221"/>
    </source>
</evidence>
<reference evidence="4 5" key="1">
    <citation type="journal article" date="2021" name="Microbiol. Spectr.">
        <title>A Single Bacterium Capable of Oxidation and Reduction of Iron at Circumneutral pH.</title>
        <authorList>
            <person name="Kato S."/>
            <person name="Ohkuma M."/>
        </authorList>
    </citation>
    <scope>NUCLEOTIDE SEQUENCE [LARGE SCALE GENOMIC DNA]</scope>
    <source>
        <strain evidence="4 5">MIZ03</strain>
    </source>
</reference>
<dbReference type="Proteomes" id="UP000824366">
    <property type="component" value="Chromosome"/>
</dbReference>
<dbReference type="PROSITE" id="PS50294">
    <property type="entry name" value="WD_REPEATS_REGION"/>
    <property type="match status" value="1"/>
</dbReference>
<evidence type="ECO:0008006" key="6">
    <source>
        <dbReference type="Google" id="ProtNLM"/>
    </source>
</evidence>
<dbReference type="PROSITE" id="PS50082">
    <property type="entry name" value="WD_REPEATS_2"/>
    <property type="match status" value="1"/>
</dbReference>
<dbReference type="RefSeq" id="WP_223913244.1">
    <property type="nucleotide sequence ID" value="NZ_AP024238.1"/>
</dbReference>
<dbReference type="PANTHER" id="PTHR19848">
    <property type="entry name" value="WD40 REPEAT PROTEIN"/>
    <property type="match status" value="1"/>
</dbReference>
<dbReference type="SUPFAM" id="SSF50998">
    <property type="entry name" value="Quinoprotein alcohol dehydrogenase-like"/>
    <property type="match status" value="1"/>
</dbReference>
<dbReference type="Pfam" id="PF00400">
    <property type="entry name" value="WD40"/>
    <property type="match status" value="1"/>
</dbReference>
<sequence length="93" mass="10620">MFEGHQDWVQACAFSPDERILASAGADSTLRLWDVTSCALIRSHLHANHAAAAWQPTGDLLYCTGRAWRYLNYQFQYVDGAWQVEPIEEYAAW</sequence>
<dbReference type="InterPro" id="IPR019775">
    <property type="entry name" value="WD40_repeat_CS"/>
</dbReference>
<keyword evidence="2" id="KW-0677">Repeat</keyword>